<gene>
    <name evidence="7" type="primary">LOC117653274</name>
</gene>
<dbReference type="InParanoid" id="A0A6P9ABG6"/>
<name>A0A6P9ABG6_THRPL</name>
<keyword evidence="2" id="KW-0238">DNA-binding</keyword>
<dbReference type="GO" id="GO:0005634">
    <property type="term" value="C:nucleus"/>
    <property type="evidence" value="ECO:0007669"/>
    <property type="project" value="UniProtKB-SubCell"/>
</dbReference>
<protein>
    <submittedName>
        <fullName evidence="7">Uncharacterized protein LOC117653274</fullName>
    </submittedName>
</protein>
<dbReference type="OrthoDB" id="6626399at2759"/>
<dbReference type="PANTHER" id="PTHR19303">
    <property type="entry name" value="TRANSPOSON"/>
    <property type="match status" value="1"/>
</dbReference>
<feature type="region of interest" description="Disordered" evidence="4">
    <location>
        <begin position="506"/>
        <end position="525"/>
    </location>
</feature>
<dbReference type="PANTHER" id="PTHR19303:SF74">
    <property type="entry name" value="POGO TRANSPOSABLE ELEMENT WITH KRAB DOMAIN"/>
    <property type="match status" value="1"/>
</dbReference>
<dbReference type="InterPro" id="IPR006600">
    <property type="entry name" value="HTH_CenpB_DNA-bd_dom"/>
</dbReference>
<reference evidence="7" key="1">
    <citation type="submission" date="2025-08" db="UniProtKB">
        <authorList>
            <consortium name="RefSeq"/>
        </authorList>
    </citation>
    <scope>IDENTIFICATION</scope>
    <source>
        <tissue evidence="7">Total insect</tissue>
    </source>
</reference>
<evidence type="ECO:0000256" key="3">
    <source>
        <dbReference type="ARBA" id="ARBA00023242"/>
    </source>
</evidence>
<dbReference type="InterPro" id="IPR007889">
    <property type="entry name" value="HTH_Psq"/>
</dbReference>
<dbReference type="Pfam" id="PF03221">
    <property type="entry name" value="HTH_Tnp_Tc5"/>
    <property type="match status" value="1"/>
</dbReference>
<dbReference type="GeneID" id="117653274"/>
<dbReference type="KEGG" id="tpal:117653274"/>
<dbReference type="Pfam" id="PF05225">
    <property type="entry name" value="HTH_psq"/>
    <property type="match status" value="1"/>
</dbReference>
<evidence type="ECO:0000256" key="2">
    <source>
        <dbReference type="ARBA" id="ARBA00023125"/>
    </source>
</evidence>
<proteinExistence type="predicted"/>
<dbReference type="InterPro" id="IPR050863">
    <property type="entry name" value="CenT-Element_Derived"/>
</dbReference>
<evidence type="ECO:0000313" key="7">
    <source>
        <dbReference type="RefSeq" id="XP_034254734.1"/>
    </source>
</evidence>
<dbReference type="AlphaFoldDB" id="A0A6P9ABG6"/>
<dbReference type="GO" id="GO:0003677">
    <property type="term" value="F:DNA binding"/>
    <property type="evidence" value="ECO:0007669"/>
    <property type="project" value="UniProtKB-KW"/>
</dbReference>
<evidence type="ECO:0000256" key="1">
    <source>
        <dbReference type="ARBA" id="ARBA00004123"/>
    </source>
</evidence>
<feature type="compositionally biased region" description="Polar residues" evidence="4">
    <location>
        <begin position="514"/>
        <end position="524"/>
    </location>
</feature>
<dbReference type="Gene3D" id="1.10.10.60">
    <property type="entry name" value="Homeodomain-like"/>
    <property type="match status" value="1"/>
</dbReference>
<dbReference type="PROSITE" id="PS51253">
    <property type="entry name" value="HTH_CENPB"/>
    <property type="match status" value="1"/>
</dbReference>
<feature type="domain" description="HTH CENPB-type" evidence="5">
    <location>
        <begin position="82"/>
        <end position="157"/>
    </location>
</feature>
<dbReference type="SUPFAM" id="SSF46689">
    <property type="entry name" value="Homeodomain-like"/>
    <property type="match status" value="1"/>
</dbReference>
<keyword evidence="3" id="KW-0539">Nucleus</keyword>
<dbReference type="RefSeq" id="XP_034254734.1">
    <property type="nucleotide sequence ID" value="XM_034398843.1"/>
</dbReference>
<dbReference type="InterPro" id="IPR009057">
    <property type="entry name" value="Homeodomain-like_sf"/>
</dbReference>
<sequence>MDKSRANALVVIEKHRKRKNLLRRSYLKKLKSCARQSYKPEDVLAAMRAIWRGMSRRQAAKTYNIPRSTLLDKLDGKRPVDASPGPNPFLTKTEERTLESWAIDLYQRGFPLKTEDLKDMAQNVIQNNHRRTSFKNGRPGRSWMRNFLLRHPRVYEISNDMAPGPRRSRTVTSRDEVRQWCQQHRQFMASIGQESILDFPDRVFNVDHGEFLFDPLTGQLLEQERNERMDEKDRPDQSDRISASVECTSIVATFSASGGMAPLLFVYPSKDLTQETTESFPPGCIGTYSENGLVNGKIFLDYIVTFRKWLQQQNVTLPVLLLVDGRRSRLNMDVTRYCEEQGIILYCLFPTPRPAISEFFNSVLHDSSNTINKTNFATRVYDALSTWINYDNSQSLLHTHSILPHLKSMLQTLAEVRAEPLTSTSPLVPLSYNGHNGLEFQANLDQYESDCEFDFELMPVEGEIEIEFPTSESCDPYTLALHPALLIDSNVPRYLVFDKPPALPTPEPVAHESVSPTPSSQNLVKDTPDPCNDYFEDRVDQPDVETHLVVKPLSSPLPETDSGIAKVESEICDVLKTILSMEISCQIDPESLAPSADSSEEPFLGFSADDAPEHRRTLDAHGCLRFLETVLVEKGLLDDFKLASLDRQWNGTHEAKGLFEVWLAANDELQKC</sequence>
<keyword evidence="6" id="KW-1185">Reference proteome</keyword>
<evidence type="ECO:0000256" key="4">
    <source>
        <dbReference type="SAM" id="MobiDB-lite"/>
    </source>
</evidence>
<accession>A0A6P9ABG6</accession>
<evidence type="ECO:0000259" key="5">
    <source>
        <dbReference type="PROSITE" id="PS51253"/>
    </source>
</evidence>
<organism evidence="7">
    <name type="scientific">Thrips palmi</name>
    <name type="common">Melon thrips</name>
    <dbReference type="NCBI Taxonomy" id="161013"/>
    <lineage>
        <taxon>Eukaryota</taxon>
        <taxon>Metazoa</taxon>
        <taxon>Ecdysozoa</taxon>
        <taxon>Arthropoda</taxon>
        <taxon>Hexapoda</taxon>
        <taxon>Insecta</taxon>
        <taxon>Pterygota</taxon>
        <taxon>Neoptera</taxon>
        <taxon>Paraneoptera</taxon>
        <taxon>Thysanoptera</taxon>
        <taxon>Terebrantia</taxon>
        <taxon>Thripoidea</taxon>
        <taxon>Thripidae</taxon>
        <taxon>Thrips</taxon>
    </lineage>
</organism>
<evidence type="ECO:0000313" key="6">
    <source>
        <dbReference type="Proteomes" id="UP000515158"/>
    </source>
</evidence>
<comment type="subcellular location">
    <subcellularLocation>
        <location evidence="1">Nucleus</location>
    </subcellularLocation>
</comment>
<dbReference type="Proteomes" id="UP000515158">
    <property type="component" value="Unplaced"/>
</dbReference>